<dbReference type="AlphaFoldDB" id="A0A845E4Y4"/>
<dbReference type="Pfam" id="PF13751">
    <property type="entry name" value="DDE_Tnp_1_6"/>
    <property type="match status" value="1"/>
</dbReference>
<protein>
    <recommendedName>
        <fullName evidence="1">Transposase DDE domain-containing protein</fullName>
    </recommendedName>
</protein>
<gene>
    <name evidence="2" type="ORF">GLW04_15405</name>
</gene>
<dbReference type="InterPro" id="IPR025668">
    <property type="entry name" value="Tnp_DDE_dom"/>
</dbReference>
<comment type="caution">
    <text evidence="2">The sequence shown here is derived from an EMBL/GenBank/DDBJ whole genome shotgun (WGS) entry which is preliminary data.</text>
</comment>
<evidence type="ECO:0000259" key="1">
    <source>
        <dbReference type="Pfam" id="PF13751"/>
    </source>
</evidence>
<proteinExistence type="predicted"/>
<reference evidence="2 3" key="1">
    <citation type="submission" date="2019-11" db="EMBL/GenBank/DDBJ databases">
        <title>Genome sequences of 17 halophilic strains isolated from different environments.</title>
        <authorList>
            <person name="Furrow R.E."/>
        </authorList>
    </citation>
    <scope>NUCLEOTIDE SEQUENCE [LARGE SCALE GENOMIC DNA]</scope>
    <source>
        <strain evidence="2 3">22511_23_Filter</strain>
    </source>
</reference>
<dbReference type="Proteomes" id="UP000460949">
    <property type="component" value="Unassembled WGS sequence"/>
</dbReference>
<sequence length="95" mass="10592">MRKEKVERSFADSKERQGLRCFRVRGKGKGKAQALMTDACRNMKDCPSSIKFELSFSILKNPQGAVPFPPLPSVGFARKLGRSSAKKGRGFGSWR</sequence>
<feature type="domain" description="Transposase DDE" evidence="1">
    <location>
        <begin position="2"/>
        <end position="44"/>
    </location>
</feature>
<evidence type="ECO:0000313" key="2">
    <source>
        <dbReference type="EMBL" id="MYL21287.1"/>
    </source>
</evidence>
<dbReference type="EMBL" id="WMET01000004">
    <property type="protein sequence ID" value="MYL21287.1"/>
    <property type="molecule type" value="Genomic_DNA"/>
</dbReference>
<evidence type="ECO:0000313" key="3">
    <source>
        <dbReference type="Proteomes" id="UP000460949"/>
    </source>
</evidence>
<organism evidence="2 3">
    <name type="scientific">Halobacillus litoralis</name>
    <dbReference type="NCBI Taxonomy" id="45668"/>
    <lineage>
        <taxon>Bacteria</taxon>
        <taxon>Bacillati</taxon>
        <taxon>Bacillota</taxon>
        <taxon>Bacilli</taxon>
        <taxon>Bacillales</taxon>
        <taxon>Bacillaceae</taxon>
        <taxon>Halobacillus</taxon>
    </lineage>
</organism>
<name>A0A845E4Y4_9BACI</name>
<accession>A0A845E4Y4</accession>